<dbReference type="Gene3D" id="3.30.1490.300">
    <property type="match status" value="1"/>
</dbReference>
<evidence type="ECO:0000313" key="2">
    <source>
        <dbReference type="Proteomes" id="UP000177067"/>
    </source>
</evidence>
<dbReference type="SUPFAM" id="SSF53067">
    <property type="entry name" value="Actin-like ATPase domain"/>
    <property type="match status" value="1"/>
</dbReference>
<accession>A0A1F6LH84</accession>
<comment type="caution">
    <text evidence="1">The sequence shown here is derived from an EMBL/GenBank/DDBJ whole genome shotgun (WGS) entry which is preliminary data.</text>
</comment>
<dbReference type="Pfam" id="PF11104">
    <property type="entry name" value="PilM_2"/>
    <property type="match status" value="1"/>
</dbReference>
<proteinExistence type="predicted"/>
<evidence type="ECO:0000313" key="1">
    <source>
        <dbReference type="EMBL" id="OGH58721.1"/>
    </source>
</evidence>
<dbReference type="Gene3D" id="3.30.420.40">
    <property type="match status" value="2"/>
</dbReference>
<dbReference type="InterPro" id="IPR043129">
    <property type="entry name" value="ATPase_NBD"/>
</dbReference>
<dbReference type="InterPro" id="IPR005883">
    <property type="entry name" value="PilM"/>
</dbReference>
<organism evidence="1 2">
    <name type="scientific">Candidatus Magasanikbacteria bacterium RIFCSPHIGHO2_01_FULL_33_34</name>
    <dbReference type="NCBI Taxonomy" id="1798671"/>
    <lineage>
        <taxon>Bacteria</taxon>
        <taxon>Candidatus Magasanikiibacteriota</taxon>
    </lineage>
</organism>
<protein>
    <recommendedName>
        <fullName evidence="3">SHS2 domain-containing protein</fullName>
    </recommendedName>
</protein>
<dbReference type="Proteomes" id="UP000177067">
    <property type="component" value="Unassembled WGS sequence"/>
</dbReference>
<sequence>MFFNPFPHAIGLDISDLSIKMVQLNNISKLKKGKTFELINAKSTQLPHGLIVNGELEKPEAVRKYLLHLFEKNDKKEKFYKTPWVVASIPDKHGFIKLIQLAKEPNDIIEEDIIIASQKHVPFQENDYYLDWQIVPSHHHDGIQYTNILLASIPKNIANMYTYLLESVGLAVIALELGALSTARSMITANKDYVDEGRAILYIGATESTLTVYDHDHVQFSKSLNYSGEILTTAIAQNLHISYDEAEMKKKAYGLAYSKNKSWPILAEQTDKFIKEIEGVLEFYATHFPVTNKINHITMCGGGSAMKGLDKVLTEKLKIESSPGKVWKNLHSPKPIDIDANKSLRFAKAIGLSLRAASNPFFDNNYI</sequence>
<gene>
    <name evidence="1" type="ORF">A2725_03425</name>
</gene>
<dbReference type="PIRSF" id="PIRSF019169">
    <property type="entry name" value="PilM"/>
    <property type="match status" value="1"/>
</dbReference>
<dbReference type="AlphaFoldDB" id="A0A1F6LH84"/>
<dbReference type="PANTHER" id="PTHR32432">
    <property type="entry name" value="CELL DIVISION PROTEIN FTSA-RELATED"/>
    <property type="match status" value="1"/>
</dbReference>
<reference evidence="1 2" key="1">
    <citation type="journal article" date="2016" name="Nat. Commun.">
        <title>Thousands of microbial genomes shed light on interconnected biogeochemical processes in an aquifer system.</title>
        <authorList>
            <person name="Anantharaman K."/>
            <person name="Brown C.T."/>
            <person name="Hug L.A."/>
            <person name="Sharon I."/>
            <person name="Castelle C.J."/>
            <person name="Probst A.J."/>
            <person name="Thomas B.C."/>
            <person name="Singh A."/>
            <person name="Wilkins M.J."/>
            <person name="Karaoz U."/>
            <person name="Brodie E.L."/>
            <person name="Williams K.H."/>
            <person name="Hubbard S.S."/>
            <person name="Banfield J.F."/>
        </authorList>
    </citation>
    <scope>NUCLEOTIDE SEQUENCE [LARGE SCALE GENOMIC DNA]</scope>
</reference>
<dbReference type="EMBL" id="MFPS01000009">
    <property type="protein sequence ID" value="OGH58721.1"/>
    <property type="molecule type" value="Genomic_DNA"/>
</dbReference>
<dbReference type="CDD" id="cd24049">
    <property type="entry name" value="ASKHA_NBD_PilM"/>
    <property type="match status" value="1"/>
</dbReference>
<name>A0A1F6LH84_9BACT</name>
<dbReference type="PANTHER" id="PTHR32432:SF3">
    <property type="entry name" value="ETHANOLAMINE UTILIZATION PROTEIN EUTJ"/>
    <property type="match status" value="1"/>
</dbReference>
<evidence type="ECO:0008006" key="3">
    <source>
        <dbReference type="Google" id="ProtNLM"/>
    </source>
</evidence>
<dbReference type="InterPro" id="IPR050696">
    <property type="entry name" value="FtsA/MreB"/>
</dbReference>